<dbReference type="Proteomes" id="UP000887013">
    <property type="component" value="Unassembled WGS sequence"/>
</dbReference>
<organism evidence="1 2">
    <name type="scientific">Nephila pilipes</name>
    <name type="common">Giant wood spider</name>
    <name type="synonym">Nephila maculata</name>
    <dbReference type="NCBI Taxonomy" id="299642"/>
    <lineage>
        <taxon>Eukaryota</taxon>
        <taxon>Metazoa</taxon>
        <taxon>Ecdysozoa</taxon>
        <taxon>Arthropoda</taxon>
        <taxon>Chelicerata</taxon>
        <taxon>Arachnida</taxon>
        <taxon>Araneae</taxon>
        <taxon>Araneomorphae</taxon>
        <taxon>Entelegynae</taxon>
        <taxon>Araneoidea</taxon>
        <taxon>Nephilidae</taxon>
        <taxon>Nephila</taxon>
    </lineage>
</organism>
<sequence>MVTSLFHPNPAMSERCHEVHRFKLLSHCIKPLKRKVYAAISYFIAFQVRFGFTFKTGQYGYHRIGPLECTGNAIESTEKCTNSTRFMKCNTGHYVSNTYRCRYEFDPYGYHLGCRDVTHLRQCGKLGYVYCFGD</sequence>
<gene>
    <name evidence="1" type="primary">AVEN_99443_1</name>
    <name evidence="1" type="ORF">NPIL_75061</name>
</gene>
<evidence type="ECO:0000313" key="1">
    <source>
        <dbReference type="EMBL" id="GFS31694.1"/>
    </source>
</evidence>
<name>A0A8X6I5K9_NEPPI</name>
<dbReference type="EMBL" id="BMAW01041965">
    <property type="protein sequence ID" value="GFS31694.1"/>
    <property type="molecule type" value="Genomic_DNA"/>
</dbReference>
<dbReference type="AlphaFoldDB" id="A0A8X6I5K9"/>
<evidence type="ECO:0000313" key="2">
    <source>
        <dbReference type="Proteomes" id="UP000887013"/>
    </source>
</evidence>
<keyword evidence="2" id="KW-1185">Reference proteome</keyword>
<proteinExistence type="predicted"/>
<accession>A0A8X6I5K9</accession>
<reference evidence="1" key="1">
    <citation type="submission" date="2020-08" db="EMBL/GenBank/DDBJ databases">
        <title>Multicomponent nature underlies the extraordinary mechanical properties of spider dragline silk.</title>
        <authorList>
            <person name="Kono N."/>
            <person name="Nakamura H."/>
            <person name="Mori M."/>
            <person name="Yoshida Y."/>
            <person name="Ohtoshi R."/>
            <person name="Malay A.D."/>
            <person name="Moran D.A.P."/>
            <person name="Tomita M."/>
            <person name="Numata K."/>
            <person name="Arakawa K."/>
        </authorList>
    </citation>
    <scope>NUCLEOTIDE SEQUENCE</scope>
</reference>
<protein>
    <submittedName>
        <fullName evidence="1">Uncharacterized protein</fullName>
    </submittedName>
</protein>
<comment type="caution">
    <text evidence="1">The sequence shown here is derived from an EMBL/GenBank/DDBJ whole genome shotgun (WGS) entry which is preliminary data.</text>
</comment>
<dbReference type="OrthoDB" id="26719at2759"/>